<dbReference type="Pfam" id="PF08378">
    <property type="entry name" value="NERD"/>
    <property type="match status" value="1"/>
</dbReference>
<dbReference type="RefSeq" id="WP_184309087.1">
    <property type="nucleotide sequence ID" value="NZ_JACHEN010000005.1"/>
</dbReference>
<dbReference type="InterPro" id="IPR011528">
    <property type="entry name" value="NERD"/>
</dbReference>
<dbReference type="EMBL" id="JACHEN010000005">
    <property type="protein sequence ID" value="MBB6215099.1"/>
    <property type="molecule type" value="Genomic_DNA"/>
</dbReference>
<evidence type="ECO:0000256" key="1">
    <source>
        <dbReference type="SAM" id="Phobius"/>
    </source>
</evidence>
<keyword evidence="1" id="KW-0812">Transmembrane</keyword>
<keyword evidence="4" id="KW-1185">Reference proteome</keyword>
<feature type="domain" description="NERD" evidence="2">
    <location>
        <begin position="125"/>
        <end position="244"/>
    </location>
</feature>
<organism evidence="3 4">
    <name type="scientific">Anaerosolibacter carboniphilus</name>
    <dbReference type="NCBI Taxonomy" id="1417629"/>
    <lineage>
        <taxon>Bacteria</taxon>
        <taxon>Bacillati</taxon>
        <taxon>Bacillota</taxon>
        <taxon>Clostridia</taxon>
        <taxon>Peptostreptococcales</taxon>
        <taxon>Thermotaleaceae</taxon>
        <taxon>Anaerosolibacter</taxon>
    </lineage>
</organism>
<gene>
    <name evidence="3" type="ORF">HNQ80_001188</name>
</gene>
<sequence>MILRYAIAWLPFIIIGTVLVFKGYKFISSIRLKLAINSLGENLTNEKVENFIKLVKRTSITNHPTEWNRLRAGFQMVNQSPNISSDLKRQLMNVLMSKGLNLGNIRILENEEERKNHKEQKIRESGEEGEREVQYSLKWLPSDTYKVLHNVRIPHHIERQEFDHIVLSPYAIFHLETKSHGGESGGKITISKDGDWSLTHVENTYGIENPLQQVNRHDRVLKDYIAKEFPDIKIPVEGVVVIANKKTTIEGLENTPLVVQKVDRLNHYIENYNKEMRADDISIELLYNQLSKFTAQNEKAV</sequence>
<dbReference type="PROSITE" id="PS50965">
    <property type="entry name" value="NERD"/>
    <property type="match status" value="1"/>
</dbReference>
<evidence type="ECO:0000313" key="3">
    <source>
        <dbReference type="EMBL" id="MBB6215099.1"/>
    </source>
</evidence>
<feature type="transmembrane region" description="Helical" evidence="1">
    <location>
        <begin position="6"/>
        <end position="24"/>
    </location>
</feature>
<evidence type="ECO:0000313" key="4">
    <source>
        <dbReference type="Proteomes" id="UP000579281"/>
    </source>
</evidence>
<dbReference type="AlphaFoldDB" id="A0A841KY72"/>
<accession>A0A841KY72</accession>
<keyword evidence="1" id="KW-1133">Transmembrane helix</keyword>
<protein>
    <recommendedName>
        <fullName evidence="2">NERD domain-containing protein</fullName>
    </recommendedName>
</protein>
<comment type="caution">
    <text evidence="3">The sequence shown here is derived from an EMBL/GenBank/DDBJ whole genome shotgun (WGS) entry which is preliminary data.</text>
</comment>
<keyword evidence="1" id="KW-0472">Membrane</keyword>
<dbReference type="Proteomes" id="UP000579281">
    <property type="component" value="Unassembled WGS sequence"/>
</dbReference>
<name>A0A841KY72_9FIRM</name>
<reference evidence="3 4" key="1">
    <citation type="submission" date="2020-08" db="EMBL/GenBank/DDBJ databases">
        <title>Genomic Encyclopedia of Type Strains, Phase IV (KMG-IV): sequencing the most valuable type-strain genomes for metagenomic binning, comparative biology and taxonomic classification.</title>
        <authorList>
            <person name="Goeker M."/>
        </authorList>
    </citation>
    <scope>NUCLEOTIDE SEQUENCE [LARGE SCALE GENOMIC DNA]</scope>
    <source>
        <strain evidence="3 4">DSM 103526</strain>
    </source>
</reference>
<evidence type="ECO:0000259" key="2">
    <source>
        <dbReference type="PROSITE" id="PS50965"/>
    </source>
</evidence>
<proteinExistence type="predicted"/>